<dbReference type="InterPro" id="IPR007867">
    <property type="entry name" value="GMC_OxRtase_C"/>
</dbReference>
<dbReference type="Gene3D" id="3.50.50.60">
    <property type="entry name" value="FAD/NAD(P)-binding domain"/>
    <property type="match status" value="2"/>
</dbReference>
<dbReference type="Proteomes" id="UP000526408">
    <property type="component" value="Unassembled WGS sequence"/>
</dbReference>
<sequence>MAAPFDLNDDGVVVIIGTGAGGGVLANELAQRGVSVVALEAGGRYLPEDYLNDEWDSFGQLAWTDPRTTSGDWRVARDFSGLPAWIVKAVGGTTTHWAGASIRFQPHEWKAATTYGRVQGANLLDWPIDEVEMAPWYDLAEEKLGVTRTGGRAGLPGNNNYKVFEAGARAVGYEEVHTGRMAINSADFDGRPACQQTGFCFQGCKWGAKWSAAYTDIPRGEATGNLEVRENAHVARILHDDRGLVTGVEYFDRDGALQFQRARIVCVAGNSFESPRLLLNSASSMFPDGLANSSGQVGRNYMRHVTGSVYGVFDQPVRMWRGTTMAGIIQDEARHDPSRGFVAGYELETLALGLPFMAAFLDPGGWGREFTSALDSYQNMAGMWIVGEDMPQETNRVTLNHDVTDRWGLPVANVHFDDHPNDVAMRNHAYARGQAIYEAVGATRTFPTPPYPSTHNLGTNRMSENPRDGVVNRWGQTHDVANLFVSDGSQFTTGAAENPTLTIVALAIRQADHIARQMSAGAL</sequence>
<keyword evidence="8" id="KW-1185">Reference proteome</keyword>
<gene>
    <name evidence="7" type="ORF">HCU73_07525</name>
</gene>
<feature type="domain" description="Glucose-methanol-choline oxidoreductase C-terminal" evidence="6">
    <location>
        <begin position="391"/>
        <end position="507"/>
    </location>
</feature>
<evidence type="ECO:0000259" key="5">
    <source>
        <dbReference type="Pfam" id="PF00732"/>
    </source>
</evidence>
<evidence type="ECO:0000256" key="1">
    <source>
        <dbReference type="ARBA" id="ARBA00010790"/>
    </source>
</evidence>
<dbReference type="Pfam" id="PF00732">
    <property type="entry name" value="GMC_oxred_N"/>
    <property type="match status" value="1"/>
</dbReference>
<evidence type="ECO:0000313" key="8">
    <source>
        <dbReference type="Proteomes" id="UP000526408"/>
    </source>
</evidence>
<dbReference type="EMBL" id="JAAZQQ010000002">
    <property type="protein sequence ID" value="NKX44438.1"/>
    <property type="molecule type" value="Genomic_DNA"/>
</dbReference>
<dbReference type="RefSeq" id="WP_168622811.1">
    <property type="nucleotide sequence ID" value="NZ_JAAZQQ010000002.1"/>
</dbReference>
<dbReference type="AlphaFoldDB" id="A0A7X6GZI6"/>
<comment type="caution">
    <text evidence="7">The sequence shown here is derived from an EMBL/GenBank/DDBJ whole genome shotgun (WGS) entry which is preliminary data.</text>
</comment>
<proteinExistence type="inferred from homology"/>
<dbReference type="InterPro" id="IPR036188">
    <property type="entry name" value="FAD/NAD-bd_sf"/>
</dbReference>
<dbReference type="PANTHER" id="PTHR46056">
    <property type="entry name" value="LONG-CHAIN-ALCOHOL OXIDASE"/>
    <property type="match status" value="1"/>
</dbReference>
<evidence type="ECO:0000313" key="7">
    <source>
        <dbReference type="EMBL" id="NKX44438.1"/>
    </source>
</evidence>
<dbReference type="Pfam" id="PF05199">
    <property type="entry name" value="GMC_oxred_C"/>
    <property type="match status" value="1"/>
</dbReference>
<dbReference type="SUPFAM" id="SSF54373">
    <property type="entry name" value="FAD-linked reductases, C-terminal domain"/>
    <property type="match status" value="1"/>
</dbReference>
<keyword evidence="3" id="KW-0274">FAD</keyword>
<feature type="domain" description="Glucose-methanol-choline oxidoreductase N-terminal" evidence="5">
    <location>
        <begin position="88"/>
        <end position="305"/>
    </location>
</feature>
<dbReference type="InterPro" id="IPR000172">
    <property type="entry name" value="GMC_OxRdtase_N"/>
</dbReference>
<dbReference type="SUPFAM" id="SSF51905">
    <property type="entry name" value="FAD/NAD(P)-binding domain"/>
    <property type="match status" value="1"/>
</dbReference>
<name>A0A7X6GZI6_9RHOB</name>
<organism evidence="7 8">
    <name type="scientific">Roseicyclus persicicus</name>
    <dbReference type="NCBI Taxonomy" id="2650661"/>
    <lineage>
        <taxon>Bacteria</taxon>
        <taxon>Pseudomonadati</taxon>
        <taxon>Pseudomonadota</taxon>
        <taxon>Alphaproteobacteria</taxon>
        <taxon>Rhodobacterales</taxon>
        <taxon>Roseobacteraceae</taxon>
        <taxon>Roseicyclus</taxon>
    </lineage>
</organism>
<comment type="similarity">
    <text evidence="1">Belongs to the GMC oxidoreductase family.</text>
</comment>
<keyword evidence="2" id="KW-0285">Flavoprotein</keyword>
<evidence type="ECO:0000256" key="2">
    <source>
        <dbReference type="ARBA" id="ARBA00022630"/>
    </source>
</evidence>
<evidence type="ECO:0000259" key="6">
    <source>
        <dbReference type="Pfam" id="PF05199"/>
    </source>
</evidence>
<dbReference type="GO" id="GO:0050660">
    <property type="term" value="F:flavin adenine dinucleotide binding"/>
    <property type="evidence" value="ECO:0007669"/>
    <property type="project" value="InterPro"/>
</dbReference>
<evidence type="ECO:0000256" key="3">
    <source>
        <dbReference type="ARBA" id="ARBA00022827"/>
    </source>
</evidence>
<dbReference type="PANTHER" id="PTHR46056:SF12">
    <property type="entry name" value="LONG-CHAIN-ALCOHOL OXIDASE"/>
    <property type="match status" value="1"/>
</dbReference>
<keyword evidence="4" id="KW-0560">Oxidoreductase</keyword>
<accession>A0A7X6GZI6</accession>
<protein>
    <submittedName>
        <fullName evidence="7">GMC family oxidoreductase</fullName>
    </submittedName>
</protein>
<evidence type="ECO:0000256" key="4">
    <source>
        <dbReference type="ARBA" id="ARBA00023002"/>
    </source>
</evidence>
<dbReference type="GO" id="GO:0016614">
    <property type="term" value="F:oxidoreductase activity, acting on CH-OH group of donors"/>
    <property type="evidence" value="ECO:0007669"/>
    <property type="project" value="InterPro"/>
</dbReference>
<reference evidence="7 8" key="1">
    <citation type="submission" date="2020-04" db="EMBL/GenBank/DDBJ databases">
        <authorList>
            <person name="Yoon J."/>
        </authorList>
    </citation>
    <scope>NUCLEOTIDE SEQUENCE [LARGE SCALE GENOMIC DNA]</scope>
    <source>
        <strain evidence="7 8">KMU-115</strain>
    </source>
</reference>